<evidence type="ECO:0000313" key="1">
    <source>
        <dbReference type="EMBL" id="MEX3934215.1"/>
    </source>
</evidence>
<proteinExistence type="predicted"/>
<evidence type="ECO:0000313" key="2">
    <source>
        <dbReference type="Proteomes" id="UP001558850"/>
    </source>
</evidence>
<keyword evidence="2" id="KW-1185">Reference proteome</keyword>
<dbReference type="Proteomes" id="UP001558850">
    <property type="component" value="Unassembled WGS sequence"/>
</dbReference>
<sequence length="238" mass="26285">MLNAFGEGSLGTVPCLSSCWSTTIQKSSSRSGRCLKQKAIAFLSVPDGKVAVATAMQQRPDLIVTDWIMPRVDGVAFCRWLKSRPATDSIPVVMLSAALLPLPAEPPWNVFLSKPVSIERLLGVIVSLLDERIRLFGPFTPARNEPPVTDARAPQRTHPNSRTNALLAQYLGEVLTRSRFDRQPSKSHSPFSRKSDAGYCAFSGHEHRRRLSSAVPFDSGYRAATREATPRHTVQRFS</sequence>
<accession>A0ACC6U3I7</accession>
<reference evidence="1" key="1">
    <citation type="submission" date="2024-07" db="EMBL/GenBank/DDBJ databases">
        <title>A survey of Mimosa microsymbionts across Brazilian biomes reveals a high diversity of Paraburkholderia nodulating endemic species, but also that Cupriavidus is common as a symbiont of widespread species.</title>
        <authorList>
            <person name="Rouws L."/>
            <person name="Barauna A."/>
            <person name="Beukes C."/>
            <person name="Rouws J.R.C."/>
            <person name="De Faria S.M."/>
            <person name="Gross E."/>
            <person name="Bueno Dos Reis Junior F."/>
            <person name="Simon M.F."/>
            <person name="Maluk M."/>
            <person name="Odee D.W."/>
            <person name="Kenicer G."/>
            <person name="Young J.P.W."/>
            <person name="Reis V.M."/>
            <person name="Zilli J."/>
            <person name="James E.K."/>
        </authorList>
    </citation>
    <scope>NUCLEOTIDE SEQUENCE</scope>
    <source>
        <strain evidence="1">EG181B</strain>
    </source>
</reference>
<comment type="caution">
    <text evidence="1">The sequence shown here is derived from an EMBL/GenBank/DDBJ whole genome shotgun (WGS) entry which is preliminary data.</text>
</comment>
<gene>
    <name evidence="1" type="ORF">AB4Y32_20845</name>
</gene>
<organism evidence="1 2">
    <name type="scientific">Paraburkholderia phymatum</name>
    <dbReference type="NCBI Taxonomy" id="148447"/>
    <lineage>
        <taxon>Bacteria</taxon>
        <taxon>Pseudomonadati</taxon>
        <taxon>Pseudomonadota</taxon>
        <taxon>Betaproteobacteria</taxon>
        <taxon>Burkholderiales</taxon>
        <taxon>Burkholderiaceae</taxon>
        <taxon>Paraburkholderia</taxon>
    </lineage>
</organism>
<protein>
    <submittedName>
        <fullName evidence="1">Response regulator transcription factor</fullName>
    </submittedName>
</protein>
<name>A0ACC6U3I7_9BURK</name>
<dbReference type="EMBL" id="JBFRCH010000012">
    <property type="protein sequence ID" value="MEX3934215.1"/>
    <property type="molecule type" value="Genomic_DNA"/>
</dbReference>